<protein>
    <submittedName>
        <fullName evidence="4">Response regulator</fullName>
    </submittedName>
</protein>
<proteinExistence type="predicted"/>
<dbReference type="Proteomes" id="UP000317169">
    <property type="component" value="Unassembled WGS sequence"/>
</dbReference>
<keyword evidence="2" id="KW-0175">Coiled coil</keyword>
<feature type="coiled-coil region" evidence="2">
    <location>
        <begin position="154"/>
        <end position="181"/>
    </location>
</feature>
<sequence>MIKIPLRIVLVEDYQIDADLITRHIKKVVTNPTIKVTDNLADFKELLTSFVPDIVLSDYNLPTCTGLDILEYTKENDKNLPFIFITGTLEDEELAANTILSGADGFILKKHLPNLHEKIRPLFKKFVFNMNKQEALREQIRRNKMTVNRIKRYLDNLRSDSTEQQENLQKIRENIDSLQDDKHANDLKE</sequence>
<dbReference type="Gene3D" id="3.40.50.2300">
    <property type="match status" value="1"/>
</dbReference>
<keyword evidence="1" id="KW-0597">Phosphoprotein</keyword>
<feature type="modified residue" description="4-aspartylphosphate" evidence="1">
    <location>
        <position position="58"/>
    </location>
</feature>
<reference evidence="4 5" key="1">
    <citation type="submission" date="2019-06" db="EMBL/GenBank/DDBJ databases">
        <title>Flavibacter putida gen. nov., sp. nov., a novel marine bacterium of the family Flavobacteriaceae isolated from coastal seawater.</title>
        <authorList>
            <person name="Feng X."/>
        </authorList>
    </citation>
    <scope>NUCLEOTIDE SEQUENCE [LARGE SCALE GENOMIC DNA]</scope>
    <source>
        <strain evidence="4 5">PLHSN227</strain>
    </source>
</reference>
<dbReference type="PROSITE" id="PS50110">
    <property type="entry name" value="RESPONSE_REGULATORY"/>
    <property type="match status" value="1"/>
</dbReference>
<dbReference type="SMART" id="SM00448">
    <property type="entry name" value="REC"/>
    <property type="match status" value="1"/>
</dbReference>
<gene>
    <name evidence="4" type="ORF">FKR84_11010</name>
</gene>
<dbReference type="OrthoDB" id="794741at2"/>
<dbReference type="RefSeq" id="WP_141422367.1">
    <property type="nucleotide sequence ID" value="NZ_VIAR01000012.1"/>
</dbReference>
<accession>A0A507ZFW9</accession>
<name>A0A507ZFW9_9FLAO</name>
<keyword evidence="5" id="KW-1185">Reference proteome</keyword>
<feature type="domain" description="Response regulatory" evidence="3">
    <location>
        <begin position="7"/>
        <end position="124"/>
    </location>
</feature>
<dbReference type="AlphaFoldDB" id="A0A507ZFW9"/>
<evidence type="ECO:0000256" key="1">
    <source>
        <dbReference type="PROSITE-ProRule" id="PRU00169"/>
    </source>
</evidence>
<dbReference type="EMBL" id="VIAR01000012">
    <property type="protein sequence ID" value="TQD35393.1"/>
    <property type="molecule type" value="Genomic_DNA"/>
</dbReference>
<dbReference type="InterPro" id="IPR001789">
    <property type="entry name" value="Sig_transdc_resp-reg_receiver"/>
</dbReference>
<dbReference type="CDD" id="cd00156">
    <property type="entry name" value="REC"/>
    <property type="match status" value="1"/>
</dbReference>
<comment type="caution">
    <text evidence="4">The sequence shown here is derived from an EMBL/GenBank/DDBJ whole genome shotgun (WGS) entry which is preliminary data.</text>
</comment>
<evidence type="ECO:0000259" key="3">
    <source>
        <dbReference type="PROSITE" id="PS50110"/>
    </source>
</evidence>
<evidence type="ECO:0000256" key="2">
    <source>
        <dbReference type="SAM" id="Coils"/>
    </source>
</evidence>
<dbReference type="SUPFAM" id="SSF52172">
    <property type="entry name" value="CheY-like"/>
    <property type="match status" value="1"/>
</dbReference>
<dbReference type="InterPro" id="IPR011006">
    <property type="entry name" value="CheY-like_superfamily"/>
</dbReference>
<evidence type="ECO:0000313" key="4">
    <source>
        <dbReference type="EMBL" id="TQD35393.1"/>
    </source>
</evidence>
<evidence type="ECO:0000313" key="5">
    <source>
        <dbReference type="Proteomes" id="UP000317169"/>
    </source>
</evidence>
<dbReference type="GO" id="GO:0000160">
    <property type="term" value="P:phosphorelay signal transduction system"/>
    <property type="evidence" value="ECO:0007669"/>
    <property type="project" value="InterPro"/>
</dbReference>
<dbReference type="Pfam" id="PF00072">
    <property type="entry name" value="Response_reg"/>
    <property type="match status" value="1"/>
</dbReference>
<organism evidence="4 5">
    <name type="scientific">Haloflavibacter putidus</name>
    <dbReference type="NCBI Taxonomy" id="2576776"/>
    <lineage>
        <taxon>Bacteria</taxon>
        <taxon>Pseudomonadati</taxon>
        <taxon>Bacteroidota</taxon>
        <taxon>Flavobacteriia</taxon>
        <taxon>Flavobacteriales</taxon>
        <taxon>Flavobacteriaceae</taxon>
        <taxon>Haloflavibacter</taxon>
    </lineage>
</organism>